<organism evidence="2">
    <name type="scientific">Cucumis melo</name>
    <name type="common">Muskmelon</name>
    <dbReference type="NCBI Taxonomy" id="3656"/>
    <lineage>
        <taxon>Eukaryota</taxon>
        <taxon>Viridiplantae</taxon>
        <taxon>Streptophyta</taxon>
        <taxon>Embryophyta</taxon>
        <taxon>Tracheophyta</taxon>
        <taxon>Spermatophyta</taxon>
        <taxon>Magnoliopsida</taxon>
        <taxon>eudicotyledons</taxon>
        <taxon>Gunneridae</taxon>
        <taxon>Pentapetalae</taxon>
        <taxon>rosids</taxon>
        <taxon>fabids</taxon>
        <taxon>Cucurbitales</taxon>
        <taxon>Cucurbitaceae</taxon>
        <taxon>Benincaseae</taxon>
        <taxon>Cucumis</taxon>
    </lineage>
</organism>
<name>A0A9I9EBL4_CUCME</name>
<sequence>MPHKVSLCSSSSSSYNVSTSSLACDFLAYILCISASLWKHYHNISRATNINITSIGISAS</sequence>
<proteinExistence type="predicted"/>
<accession>A0A9I9EBL4</accession>
<reference evidence="2" key="1">
    <citation type="submission" date="2023-03" db="UniProtKB">
        <authorList>
            <consortium name="EnsemblPlants"/>
        </authorList>
    </citation>
    <scope>IDENTIFICATION</scope>
</reference>
<keyword evidence="1" id="KW-1133">Transmembrane helix</keyword>
<protein>
    <submittedName>
        <fullName evidence="2">Uncharacterized protein</fullName>
    </submittedName>
</protein>
<keyword evidence="1" id="KW-0812">Transmembrane</keyword>
<feature type="transmembrane region" description="Helical" evidence="1">
    <location>
        <begin position="20"/>
        <end position="38"/>
    </location>
</feature>
<dbReference type="Gramene" id="MELO3C031514.2.1">
    <property type="protein sequence ID" value="MELO3C031514.2.1"/>
    <property type="gene ID" value="MELO3C031514.2"/>
</dbReference>
<evidence type="ECO:0000313" key="2">
    <source>
        <dbReference type="EnsemblPlants" id="MELO3C031514.2.1"/>
    </source>
</evidence>
<dbReference type="AlphaFoldDB" id="A0A9I9EBL4"/>
<evidence type="ECO:0000256" key="1">
    <source>
        <dbReference type="SAM" id="Phobius"/>
    </source>
</evidence>
<keyword evidence="1" id="KW-0472">Membrane</keyword>
<dbReference type="PROSITE" id="PS51257">
    <property type="entry name" value="PROKAR_LIPOPROTEIN"/>
    <property type="match status" value="1"/>
</dbReference>
<dbReference type="EnsemblPlants" id="MELO3C031514.2.1">
    <property type="protein sequence ID" value="MELO3C031514.2.1"/>
    <property type="gene ID" value="MELO3C031514.2"/>
</dbReference>